<proteinExistence type="predicted"/>
<dbReference type="InterPro" id="IPR036875">
    <property type="entry name" value="Znf_CCHC_sf"/>
</dbReference>
<reference evidence="2" key="1">
    <citation type="submission" date="2020-08" db="EMBL/GenBank/DDBJ databases">
        <title>Multicomponent nature underlies the extraordinary mechanical properties of spider dragline silk.</title>
        <authorList>
            <person name="Kono N."/>
            <person name="Nakamura H."/>
            <person name="Mori M."/>
            <person name="Yoshida Y."/>
            <person name="Ohtoshi R."/>
            <person name="Malay A.D."/>
            <person name="Moran D.A.P."/>
            <person name="Tomita M."/>
            <person name="Numata K."/>
            <person name="Arakawa K."/>
        </authorList>
    </citation>
    <scope>NUCLEOTIDE SEQUENCE</scope>
</reference>
<organism evidence="2 3">
    <name type="scientific">Nephila pilipes</name>
    <name type="common">Giant wood spider</name>
    <name type="synonym">Nephila maculata</name>
    <dbReference type="NCBI Taxonomy" id="299642"/>
    <lineage>
        <taxon>Eukaryota</taxon>
        <taxon>Metazoa</taxon>
        <taxon>Ecdysozoa</taxon>
        <taxon>Arthropoda</taxon>
        <taxon>Chelicerata</taxon>
        <taxon>Arachnida</taxon>
        <taxon>Araneae</taxon>
        <taxon>Araneomorphae</taxon>
        <taxon>Entelegynae</taxon>
        <taxon>Araneoidea</taxon>
        <taxon>Nephilidae</taxon>
        <taxon>Nephila</taxon>
    </lineage>
</organism>
<gene>
    <name evidence="2" type="primary">pol_3091</name>
    <name evidence="2" type="ORF">NPIL_240201</name>
</gene>
<sequence length="119" mass="13716">MRQNNQKKFDDYSYNAKFNNTRNPNTQPVCYSCGLRSHKDNQCMKKSQDNKCYGCKPFGHVHFNCPRNSRKCTTKPDPQYSTANRTGNALSIQNLAKNLMHVDIKLTGIQLTTFCDTWS</sequence>
<feature type="domain" description="CCHC-type" evidence="1">
    <location>
        <begin position="51"/>
        <end position="67"/>
    </location>
</feature>
<dbReference type="Gene3D" id="4.10.60.10">
    <property type="entry name" value="Zinc finger, CCHC-type"/>
    <property type="match status" value="1"/>
</dbReference>
<dbReference type="SUPFAM" id="SSF57756">
    <property type="entry name" value="Retrovirus zinc finger-like domains"/>
    <property type="match status" value="1"/>
</dbReference>
<evidence type="ECO:0000259" key="1">
    <source>
        <dbReference type="SMART" id="SM00343"/>
    </source>
</evidence>
<protein>
    <submittedName>
        <fullName evidence="2">Retrovirus-related Pol polyprotein from transposon 17.6</fullName>
    </submittedName>
</protein>
<keyword evidence="3" id="KW-1185">Reference proteome</keyword>
<dbReference type="SMART" id="SM00343">
    <property type="entry name" value="ZnF_C2HC"/>
    <property type="match status" value="2"/>
</dbReference>
<dbReference type="OrthoDB" id="8053193at2759"/>
<accession>A0A8X6MDM7</accession>
<dbReference type="GO" id="GO:0003676">
    <property type="term" value="F:nucleic acid binding"/>
    <property type="evidence" value="ECO:0007669"/>
    <property type="project" value="InterPro"/>
</dbReference>
<name>A0A8X6MDM7_NEPPI</name>
<dbReference type="AlphaFoldDB" id="A0A8X6MDM7"/>
<evidence type="ECO:0000313" key="2">
    <source>
        <dbReference type="EMBL" id="GFS48996.1"/>
    </source>
</evidence>
<dbReference type="GO" id="GO:0008270">
    <property type="term" value="F:zinc ion binding"/>
    <property type="evidence" value="ECO:0007669"/>
    <property type="project" value="InterPro"/>
</dbReference>
<comment type="caution">
    <text evidence="2">The sequence shown here is derived from an EMBL/GenBank/DDBJ whole genome shotgun (WGS) entry which is preliminary data.</text>
</comment>
<evidence type="ECO:0000313" key="3">
    <source>
        <dbReference type="Proteomes" id="UP000887013"/>
    </source>
</evidence>
<dbReference type="EMBL" id="BMAW01091307">
    <property type="protein sequence ID" value="GFS48996.1"/>
    <property type="molecule type" value="Genomic_DNA"/>
</dbReference>
<dbReference type="Proteomes" id="UP000887013">
    <property type="component" value="Unassembled WGS sequence"/>
</dbReference>
<dbReference type="InterPro" id="IPR001878">
    <property type="entry name" value="Znf_CCHC"/>
</dbReference>
<feature type="domain" description="CCHC-type" evidence="1">
    <location>
        <begin position="29"/>
        <end position="45"/>
    </location>
</feature>